<dbReference type="InterPro" id="IPR011990">
    <property type="entry name" value="TPR-like_helical_dom_sf"/>
</dbReference>
<dbReference type="AlphaFoldDB" id="A0A2V4KLL0"/>
<dbReference type="Pfam" id="PF13432">
    <property type="entry name" value="TPR_16"/>
    <property type="match status" value="2"/>
</dbReference>
<proteinExistence type="predicted"/>
<comment type="caution">
    <text evidence="2">The sequence shown here is derived from an EMBL/GenBank/DDBJ whole genome shotgun (WGS) entry which is preliminary data.</text>
</comment>
<dbReference type="PROSITE" id="PS50005">
    <property type="entry name" value="TPR"/>
    <property type="match status" value="2"/>
</dbReference>
<dbReference type="Proteomes" id="UP000248146">
    <property type="component" value="Unassembled WGS sequence"/>
</dbReference>
<dbReference type="InterPro" id="IPR019734">
    <property type="entry name" value="TPR_rpt"/>
</dbReference>
<name>A0A2V4KLL0_AQUAC</name>
<protein>
    <submittedName>
        <fullName evidence="2">Tfp pilus assembly protein PilF</fullName>
    </submittedName>
</protein>
<dbReference type="SUPFAM" id="SSF48452">
    <property type="entry name" value="TPR-like"/>
    <property type="match status" value="1"/>
</dbReference>
<dbReference type="PANTHER" id="PTHR12558:SF13">
    <property type="entry name" value="CELL DIVISION CYCLE PROTEIN 27 HOMOLOG"/>
    <property type="match status" value="1"/>
</dbReference>
<reference evidence="2 3" key="1">
    <citation type="submission" date="2018-06" db="EMBL/GenBank/DDBJ databases">
        <title>Pseudomonas diversity within urban Lake Michigan freshwaters.</title>
        <authorList>
            <person name="Batrich M."/>
            <person name="Hatzopoulos T."/>
            <person name="Putonti C."/>
        </authorList>
    </citation>
    <scope>NUCLEOTIDE SEQUENCE [LARGE SCALE GENOMIC DNA]</scope>
    <source>
        <strain evidence="2 3">MB-090714</strain>
    </source>
</reference>
<accession>A0A2V4KLL0</accession>
<dbReference type="Gene3D" id="1.25.40.10">
    <property type="entry name" value="Tetratricopeptide repeat domain"/>
    <property type="match status" value="2"/>
</dbReference>
<dbReference type="PROSITE" id="PS51257">
    <property type="entry name" value="PROKAR_LIPOPROTEIN"/>
    <property type="match status" value="1"/>
</dbReference>
<dbReference type="SMART" id="SM00028">
    <property type="entry name" value="TPR"/>
    <property type="match status" value="5"/>
</dbReference>
<evidence type="ECO:0000256" key="1">
    <source>
        <dbReference type="PROSITE-ProRule" id="PRU00339"/>
    </source>
</evidence>
<organism evidence="2 3">
    <name type="scientific">Aquipseudomonas alcaligenes</name>
    <name type="common">Pseudomonas alcaligenes</name>
    <dbReference type="NCBI Taxonomy" id="43263"/>
    <lineage>
        <taxon>Bacteria</taxon>
        <taxon>Pseudomonadati</taxon>
        <taxon>Pseudomonadota</taxon>
        <taxon>Gammaproteobacteria</taxon>
        <taxon>Pseudomonadales</taxon>
        <taxon>Pseudomonadaceae</taxon>
        <taxon>Aquipseudomonas</taxon>
    </lineage>
</organism>
<gene>
    <name evidence="2" type="ORF">DMO17_13710</name>
</gene>
<dbReference type="EMBL" id="QJRX01000007">
    <property type="protein sequence ID" value="PYC22515.1"/>
    <property type="molecule type" value="Genomic_DNA"/>
</dbReference>
<evidence type="ECO:0000313" key="3">
    <source>
        <dbReference type="Proteomes" id="UP000248146"/>
    </source>
</evidence>
<dbReference type="Pfam" id="PF13181">
    <property type="entry name" value="TPR_8"/>
    <property type="match status" value="1"/>
</dbReference>
<evidence type="ECO:0000313" key="2">
    <source>
        <dbReference type="EMBL" id="PYC22515.1"/>
    </source>
</evidence>
<dbReference type="PANTHER" id="PTHR12558">
    <property type="entry name" value="CELL DIVISION CYCLE 16,23,27"/>
    <property type="match status" value="1"/>
</dbReference>
<sequence>MNRNLSLLALSLVLAGCQSMPELGTDRSIFNGQNSVLYQVREQASSPDQAMRMAAIAYQGGALDQALYQYLRAIELDPEQYEAMVWVGRIHRERGNSHLAELAFADVLQSQPGNLSALTEMGLLQLALRRADSAKEMLGKALEMDQRRLGGSASSEPSGLKVDSKSPLKLYNGLGVLADLDNDFSRAGEFYRLAQQIEPRSPLVANSQGYSYYLAGQWSEAEAQYRRGLGFDGRYEPLWRNYGLLLARMGRYEEALSSFERVESRAAASNDVGYICMIEGKLDEAEQFFRSAIDQSPSHYEMAWENLQRIEQIRRLRQRGIGQDTVDEVEAFAVVPSEALKAAP</sequence>
<keyword evidence="1" id="KW-0802">TPR repeat</keyword>
<feature type="repeat" description="TPR" evidence="1">
    <location>
        <begin position="47"/>
        <end position="80"/>
    </location>
</feature>
<feature type="repeat" description="TPR" evidence="1">
    <location>
        <begin position="266"/>
        <end position="299"/>
    </location>
</feature>
<dbReference type="OrthoDB" id="1668776at2"/>
<dbReference type="RefSeq" id="WP_110683053.1">
    <property type="nucleotide sequence ID" value="NZ_QJRX01000007.1"/>
</dbReference>